<evidence type="ECO:0000313" key="3">
    <source>
        <dbReference type="Proteomes" id="UP000037977"/>
    </source>
</evidence>
<accession>A0A0M9DKR4</accession>
<proteinExistence type="predicted"/>
<keyword evidence="3" id="KW-1185">Reference proteome</keyword>
<evidence type="ECO:0000313" key="2">
    <source>
        <dbReference type="EMBL" id="KOY83428.1"/>
    </source>
</evidence>
<dbReference type="STRING" id="33935.ADM90_09205"/>
<dbReference type="OrthoDB" id="2734460at2"/>
<evidence type="ECO:0000256" key="1">
    <source>
        <dbReference type="SAM" id="SignalP"/>
    </source>
</evidence>
<comment type="caution">
    <text evidence="2">The sequence shown here is derived from an EMBL/GenBank/DDBJ whole genome shotgun (WGS) entry which is preliminary data.</text>
</comment>
<dbReference type="PATRIC" id="fig|33935.3.peg.1334"/>
<dbReference type="EMBL" id="LGCI01000005">
    <property type="protein sequence ID" value="KOY83428.1"/>
    <property type="molecule type" value="Genomic_DNA"/>
</dbReference>
<gene>
    <name evidence="2" type="ORF">ADM90_09205</name>
</gene>
<dbReference type="AlphaFoldDB" id="A0A0M9DKR4"/>
<dbReference type="RefSeq" id="WP_053994671.1">
    <property type="nucleotide sequence ID" value="NZ_CP065643.1"/>
</dbReference>
<feature type="signal peptide" evidence="1">
    <location>
        <begin position="1"/>
        <end position="29"/>
    </location>
</feature>
<name>A0A0M9DKR4_9BACI</name>
<organism evidence="2 3">
    <name type="scientific">Lysinibacillus macroides</name>
    <dbReference type="NCBI Taxonomy" id="33935"/>
    <lineage>
        <taxon>Bacteria</taxon>
        <taxon>Bacillati</taxon>
        <taxon>Bacillota</taxon>
        <taxon>Bacilli</taxon>
        <taxon>Bacillales</taxon>
        <taxon>Bacillaceae</taxon>
        <taxon>Lysinibacillus</taxon>
    </lineage>
</organism>
<keyword evidence="1" id="KW-0732">Signal</keyword>
<evidence type="ECO:0008006" key="4">
    <source>
        <dbReference type="Google" id="ProtNLM"/>
    </source>
</evidence>
<protein>
    <recommendedName>
        <fullName evidence="4">Lipoprotein</fullName>
    </recommendedName>
</protein>
<dbReference type="Proteomes" id="UP000037977">
    <property type="component" value="Unassembled WGS sequence"/>
</dbReference>
<reference evidence="2 3" key="1">
    <citation type="submission" date="2015-07" db="EMBL/GenBank/DDBJ databases">
        <title>Genome sequencing project for genomic taxonomy and phylogenomics of Bacillus-like bacteria.</title>
        <authorList>
            <person name="Liu B."/>
            <person name="Wang J."/>
            <person name="Zhu Y."/>
            <person name="Liu G."/>
            <person name="Chen Q."/>
            <person name="Chen Z."/>
            <person name="Che J."/>
            <person name="Ge C."/>
            <person name="Shi H."/>
            <person name="Pan Z."/>
            <person name="Liu X."/>
        </authorList>
    </citation>
    <scope>NUCLEOTIDE SEQUENCE [LARGE SCALE GENOMIC DNA]</scope>
    <source>
        <strain evidence="2 3">DSM 54</strain>
    </source>
</reference>
<sequence length="128" mass="14301">MKRRVQSFLLLLCLLVIVFVGMEQQQPTAAPTNPNASALYAEELSKQLQATNFTQKVLQALREAGYSPDSTIGYLIDSSANQIITIQLHDGDKMDKSSESKIQSIIDKLTAKHQMHPFIVNIERLEAD</sequence>
<feature type="chain" id="PRO_5038479571" description="Lipoprotein" evidence="1">
    <location>
        <begin position="30"/>
        <end position="128"/>
    </location>
</feature>